<protein>
    <recommendedName>
        <fullName evidence="3">DUF6534 domain-containing protein</fullName>
    </recommendedName>
</protein>
<dbReference type="PANTHER" id="PTHR40465">
    <property type="entry name" value="CHROMOSOME 1, WHOLE GENOME SHOTGUN SEQUENCE"/>
    <property type="match status" value="1"/>
</dbReference>
<keyword evidence="2" id="KW-1133">Transmembrane helix</keyword>
<dbReference type="EMBL" id="JBANRG010000054">
    <property type="protein sequence ID" value="KAK7443498.1"/>
    <property type="molecule type" value="Genomic_DNA"/>
</dbReference>
<dbReference type="InterPro" id="IPR045339">
    <property type="entry name" value="DUF6534"/>
</dbReference>
<feature type="transmembrane region" description="Helical" evidence="2">
    <location>
        <begin position="128"/>
        <end position="146"/>
    </location>
</feature>
<reference evidence="4 5" key="1">
    <citation type="submission" date="2024-01" db="EMBL/GenBank/DDBJ databases">
        <title>A draft genome for the cacao thread blight pathogen Marasmiellus scandens.</title>
        <authorList>
            <person name="Baruah I.K."/>
            <person name="Leung J."/>
            <person name="Bukari Y."/>
            <person name="Amoako-Attah I."/>
            <person name="Meinhardt L.W."/>
            <person name="Bailey B.A."/>
            <person name="Cohen S.P."/>
        </authorList>
    </citation>
    <scope>NUCLEOTIDE SEQUENCE [LARGE SCALE GENOMIC DNA]</scope>
    <source>
        <strain evidence="4 5">GH-19</strain>
    </source>
</reference>
<evidence type="ECO:0000256" key="1">
    <source>
        <dbReference type="SAM" id="MobiDB-lite"/>
    </source>
</evidence>
<feature type="transmembrane region" description="Helical" evidence="2">
    <location>
        <begin position="158"/>
        <end position="188"/>
    </location>
</feature>
<accession>A0ABR1IX43</accession>
<feature type="transmembrane region" description="Helical" evidence="2">
    <location>
        <begin position="66"/>
        <end position="88"/>
    </location>
</feature>
<keyword evidence="2" id="KW-0812">Transmembrane</keyword>
<dbReference type="PANTHER" id="PTHR40465:SF1">
    <property type="entry name" value="DUF6534 DOMAIN-CONTAINING PROTEIN"/>
    <property type="match status" value="1"/>
</dbReference>
<feature type="transmembrane region" description="Helical" evidence="2">
    <location>
        <begin position="208"/>
        <end position="233"/>
    </location>
</feature>
<gene>
    <name evidence="4" type="ORF">VKT23_015671</name>
</gene>
<dbReference type="Proteomes" id="UP001498398">
    <property type="component" value="Unassembled WGS sequence"/>
</dbReference>
<keyword evidence="2" id="KW-0472">Membrane</keyword>
<feature type="transmembrane region" description="Helical" evidence="2">
    <location>
        <begin position="281"/>
        <end position="302"/>
    </location>
</feature>
<feature type="region of interest" description="Disordered" evidence="1">
    <location>
        <begin position="369"/>
        <end position="406"/>
    </location>
</feature>
<feature type="domain" description="DUF6534" evidence="3">
    <location>
        <begin position="218"/>
        <end position="307"/>
    </location>
</feature>
<comment type="caution">
    <text evidence="4">The sequence shown here is derived from an EMBL/GenBank/DDBJ whole genome shotgun (WGS) entry which is preliminary data.</text>
</comment>
<dbReference type="Pfam" id="PF20152">
    <property type="entry name" value="DUF6534"/>
    <property type="match status" value="1"/>
</dbReference>
<sequence length="406" mass="45431">MVAGKSRKNPVSSSIIMTPEELHQAEFLLGPWLVGCYFDAFLQGILCCQVNNYFRHYPEDKKRLKIAVAGLAFLTTLKTVHCFALIWIQQIRHFTDLQGAIDLNYVAWWQTGNPLFASLDFSLLQLQANIYIQVAIIGFFVQIYYCHRLYIISNRYAVVLPIFSIFVFSLIAICLAASGIADIIFILLLTPVPQTYYIGQRQDKNIALWFAVHLSTVCASDVLMAATTAAFLLRSKKNVLPQTSGLITALVRLTFQTATPAAICALLNLIFSQIYNGNEKIISTAFNTLMPKLYAISMMWTLNSRRRIRDAHSSHDGFYTSSGIQVHHSSAMARNRGQTWRTTDADLEMGPMETSIQITRTTVRRVDHLSSLSDDKQPPGLEDGCSDIPSQPPTPTKATPPETPTL</sequence>
<proteinExistence type="predicted"/>
<evidence type="ECO:0000313" key="4">
    <source>
        <dbReference type="EMBL" id="KAK7443498.1"/>
    </source>
</evidence>
<feature type="transmembrane region" description="Helical" evidence="2">
    <location>
        <begin position="253"/>
        <end position="275"/>
    </location>
</feature>
<evidence type="ECO:0000259" key="3">
    <source>
        <dbReference type="Pfam" id="PF20152"/>
    </source>
</evidence>
<evidence type="ECO:0000256" key="2">
    <source>
        <dbReference type="SAM" id="Phobius"/>
    </source>
</evidence>
<organism evidence="4 5">
    <name type="scientific">Marasmiellus scandens</name>
    <dbReference type="NCBI Taxonomy" id="2682957"/>
    <lineage>
        <taxon>Eukaryota</taxon>
        <taxon>Fungi</taxon>
        <taxon>Dikarya</taxon>
        <taxon>Basidiomycota</taxon>
        <taxon>Agaricomycotina</taxon>
        <taxon>Agaricomycetes</taxon>
        <taxon>Agaricomycetidae</taxon>
        <taxon>Agaricales</taxon>
        <taxon>Marasmiineae</taxon>
        <taxon>Omphalotaceae</taxon>
        <taxon>Marasmiellus</taxon>
    </lineage>
</organism>
<evidence type="ECO:0000313" key="5">
    <source>
        <dbReference type="Proteomes" id="UP001498398"/>
    </source>
</evidence>
<name>A0ABR1IX43_9AGAR</name>
<keyword evidence="5" id="KW-1185">Reference proteome</keyword>